<evidence type="ECO:0000313" key="2">
    <source>
        <dbReference type="WBParaSite" id="RSKR_0000196100.1"/>
    </source>
</evidence>
<protein>
    <submittedName>
        <fullName evidence="2">Uncharacterized protein</fullName>
    </submittedName>
</protein>
<reference evidence="2" key="1">
    <citation type="submission" date="2016-11" db="UniProtKB">
        <authorList>
            <consortium name="WormBaseParasite"/>
        </authorList>
    </citation>
    <scope>IDENTIFICATION</scope>
    <source>
        <strain evidence="2">KR3021</strain>
    </source>
</reference>
<organism evidence="1 2">
    <name type="scientific">Rhabditophanes sp. KR3021</name>
    <dbReference type="NCBI Taxonomy" id="114890"/>
    <lineage>
        <taxon>Eukaryota</taxon>
        <taxon>Metazoa</taxon>
        <taxon>Ecdysozoa</taxon>
        <taxon>Nematoda</taxon>
        <taxon>Chromadorea</taxon>
        <taxon>Rhabditida</taxon>
        <taxon>Tylenchina</taxon>
        <taxon>Panagrolaimomorpha</taxon>
        <taxon>Strongyloidoidea</taxon>
        <taxon>Alloionematidae</taxon>
        <taxon>Rhabditophanes</taxon>
    </lineage>
</organism>
<accession>A0AC35TM27</accession>
<evidence type="ECO:0000313" key="1">
    <source>
        <dbReference type="Proteomes" id="UP000095286"/>
    </source>
</evidence>
<name>A0AC35TM27_9BILA</name>
<sequence>MFDRISLMSIDFSKAVRMEDLSNDSTWLSLDNESEFDASDLSYQNERFFRQPDAKYENNGKIDKKGTPPKIAAKPGNLMASGKMEPSVDVRSGRERESKLPQSTSTRTRSVSRNVMNRILPQKLSTPQNNVNINNNTVTPKTHKPSIFARFTSKGNSNNNTTPPIPPPKPQNLNHHKISPASLSNLQLINNAAKKQEMELMEDLLRARDRIAHGTGEFSRPSSAASNHPPSCMMSSSRSSFECSNKGYKSGGSSNNNSATNLNILPDDPSGPSRGSTPARKNTPNCKSGIPLPSKLGMVRS</sequence>
<proteinExistence type="predicted"/>
<dbReference type="Proteomes" id="UP000095286">
    <property type="component" value="Unplaced"/>
</dbReference>
<dbReference type="WBParaSite" id="RSKR_0000196100.1">
    <property type="protein sequence ID" value="RSKR_0000196100.1"/>
    <property type="gene ID" value="RSKR_0000196100"/>
</dbReference>